<dbReference type="PANTHER" id="PTHR34846:SF10">
    <property type="entry name" value="CYTOPLASMIC PROTEIN"/>
    <property type="match status" value="1"/>
</dbReference>
<gene>
    <name evidence="2" type="ORF">VVAX_05718</name>
</gene>
<dbReference type="Pfam" id="PF02627">
    <property type="entry name" value="CMD"/>
    <property type="match status" value="1"/>
</dbReference>
<organism evidence="2">
    <name type="scientific">Variovorax paradoxus</name>
    <dbReference type="NCBI Taxonomy" id="34073"/>
    <lineage>
        <taxon>Bacteria</taxon>
        <taxon>Pseudomonadati</taxon>
        <taxon>Pseudomonadota</taxon>
        <taxon>Betaproteobacteria</taxon>
        <taxon>Burkholderiales</taxon>
        <taxon>Comamonadaceae</taxon>
        <taxon>Variovorax</taxon>
    </lineage>
</organism>
<dbReference type="AlphaFoldDB" id="A0A679JQ75"/>
<proteinExistence type="predicted"/>
<dbReference type="SUPFAM" id="SSF69118">
    <property type="entry name" value="AhpD-like"/>
    <property type="match status" value="1"/>
</dbReference>
<reference evidence="2" key="1">
    <citation type="submission" date="2019-12" db="EMBL/GenBank/DDBJ databases">
        <authorList>
            <person name="Cremers G."/>
        </authorList>
    </citation>
    <scope>NUCLEOTIDE SEQUENCE</scope>
    <source>
        <strain evidence="2">Vvax</strain>
    </source>
</reference>
<sequence>MTASHERIAQIVDRCVAQSALSQSLCGLAHLRVSQINGCDARMDAHFLSLLGAGIAIEKLALVSDWRDAGTGLTPRERAALAWAEALLATGEARAAHAQYQEVVAVLEHDELVALSLSIALENARSQQAVAGLRGQAADTGTTNERAPT</sequence>
<name>A0A679JQ75_VARPD</name>
<evidence type="ECO:0000313" key="2">
    <source>
        <dbReference type="EMBL" id="CAA2109447.1"/>
    </source>
</evidence>
<dbReference type="PANTHER" id="PTHR34846">
    <property type="entry name" value="4-CARBOXYMUCONOLACTONE DECARBOXYLASE FAMILY PROTEIN (AFU_ORTHOLOGUE AFUA_6G11590)"/>
    <property type="match status" value="1"/>
</dbReference>
<dbReference type="EMBL" id="LR743508">
    <property type="protein sequence ID" value="CAA2109447.1"/>
    <property type="molecule type" value="Genomic_DNA"/>
</dbReference>
<protein>
    <recommendedName>
        <fullName evidence="1">Carboxymuconolactone decarboxylase-like domain-containing protein</fullName>
    </recommendedName>
</protein>
<dbReference type="GO" id="GO:0051920">
    <property type="term" value="F:peroxiredoxin activity"/>
    <property type="evidence" value="ECO:0007669"/>
    <property type="project" value="InterPro"/>
</dbReference>
<evidence type="ECO:0000259" key="1">
    <source>
        <dbReference type="Pfam" id="PF02627"/>
    </source>
</evidence>
<dbReference type="InterPro" id="IPR003779">
    <property type="entry name" value="CMD-like"/>
</dbReference>
<dbReference type="Gene3D" id="1.20.1290.10">
    <property type="entry name" value="AhpD-like"/>
    <property type="match status" value="1"/>
</dbReference>
<feature type="domain" description="Carboxymuconolactone decarboxylase-like" evidence="1">
    <location>
        <begin position="8"/>
        <end position="86"/>
    </location>
</feature>
<accession>A0A679JQ75</accession>
<dbReference type="InterPro" id="IPR029032">
    <property type="entry name" value="AhpD-like"/>
</dbReference>